<protein>
    <submittedName>
        <fullName evidence="2">Uncharacterized protein</fullName>
    </submittedName>
</protein>
<feature type="transmembrane region" description="Helical" evidence="1">
    <location>
        <begin position="78"/>
        <end position="105"/>
    </location>
</feature>
<dbReference type="EMBL" id="LAZR01016168">
    <property type="protein sequence ID" value="KKM05656.1"/>
    <property type="molecule type" value="Genomic_DNA"/>
</dbReference>
<evidence type="ECO:0000256" key="1">
    <source>
        <dbReference type="SAM" id="Phobius"/>
    </source>
</evidence>
<comment type="caution">
    <text evidence="2">The sequence shown here is derived from an EMBL/GenBank/DDBJ whole genome shotgun (WGS) entry which is preliminary data.</text>
</comment>
<name>A0A0F9JIQ8_9ZZZZ</name>
<sequence length="122" mass="13938">MKEMEDVIVAMRAAHEDVRCVVCGGFVFFERSCFGGNYSRFQCPKGHIESEHARALRHWPSPPDDTIQEGSEMEAEKLLVFTILVGVGSIIANLLITALVIKLYTEYWKDITIKRRYEGKKD</sequence>
<gene>
    <name evidence="2" type="ORF">LCGC14_1751850</name>
</gene>
<evidence type="ECO:0000313" key="2">
    <source>
        <dbReference type="EMBL" id="KKM05656.1"/>
    </source>
</evidence>
<dbReference type="AlphaFoldDB" id="A0A0F9JIQ8"/>
<keyword evidence="1" id="KW-0812">Transmembrane</keyword>
<proteinExistence type="predicted"/>
<reference evidence="2" key="1">
    <citation type="journal article" date="2015" name="Nature">
        <title>Complex archaea that bridge the gap between prokaryotes and eukaryotes.</title>
        <authorList>
            <person name="Spang A."/>
            <person name="Saw J.H."/>
            <person name="Jorgensen S.L."/>
            <person name="Zaremba-Niedzwiedzka K."/>
            <person name="Martijn J."/>
            <person name="Lind A.E."/>
            <person name="van Eijk R."/>
            <person name="Schleper C."/>
            <person name="Guy L."/>
            <person name="Ettema T.J."/>
        </authorList>
    </citation>
    <scope>NUCLEOTIDE SEQUENCE</scope>
</reference>
<accession>A0A0F9JIQ8</accession>
<organism evidence="2">
    <name type="scientific">marine sediment metagenome</name>
    <dbReference type="NCBI Taxonomy" id="412755"/>
    <lineage>
        <taxon>unclassified sequences</taxon>
        <taxon>metagenomes</taxon>
        <taxon>ecological metagenomes</taxon>
    </lineage>
</organism>
<keyword evidence="1" id="KW-0472">Membrane</keyword>
<keyword evidence="1" id="KW-1133">Transmembrane helix</keyword>